<feature type="chain" id="PRO_5047165978" evidence="1">
    <location>
        <begin position="29"/>
        <end position="175"/>
    </location>
</feature>
<name>A0ABQ5UAC1_9HYPH</name>
<sequence>MLRGNLETPMRLALPLLLLVALPVAAHAQNTDFNPYQAVLDHMPQAEAEPLIEAAHGPIQTRQPGNPEIDGNAEMVFAGGTGPNLTVFLFCDGKLTAASAPVTAKVAMDVLRPLTTSPDLGTVYPTEDGVTFLLQDGALNVTYWGIGTDASGVGVAYPTGVFNNYQTCADLAANP</sequence>
<gene>
    <name evidence="2" type="ORF">GCM10007913_06220</name>
</gene>
<proteinExistence type="predicted"/>
<feature type="signal peptide" evidence="1">
    <location>
        <begin position="1"/>
        <end position="28"/>
    </location>
</feature>
<dbReference type="Proteomes" id="UP001161406">
    <property type="component" value="Unassembled WGS sequence"/>
</dbReference>
<accession>A0ABQ5UAC1</accession>
<evidence type="ECO:0000256" key="1">
    <source>
        <dbReference type="SAM" id="SignalP"/>
    </source>
</evidence>
<dbReference type="EMBL" id="BSNG01000001">
    <property type="protein sequence ID" value="GLQ08690.1"/>
    <property type="molecule type" value="Genomic_DNA"/>
</dbReference>
<keyword evidence="1" id="KW-0732">Signal</keyword>
<comment type="caution">
    <text evidence="2">The sequence shown here is derived from an EMBL/GenBank/DDBJ whole genome shotgun (WGS) entry which is preliminary data.</text>
</comment>
<evidence type="ECO:0000313" key="3">
    <source>
        <dbReference type="Proteomes" id="UP001161406"/>
    </source>
</evidence>
<protein>
    <submittedName>
        <fullName evidence="2">Uncharacterized protein</fullName>
    </submittedName>
</protein>
<reference evidence="2" key="2">
    <citation type="submission" date="2023-01" db="EMBL/GenBank/DDBJ databases">
        <title>Draft genome sequence of Devosia yakushimensis strain NBRC 103855.</title>
        <authorList>
            <person name="Sun Q."/>
            <person name="Mori K."/>
        </authorList>
    </citation>
    <scope>NUCLEOTIDE SEQUENCE</scope>
    <source>
        <strain evidence="2">NBRC 103855</strain>
    </source>
</reference>
<evidence type="ECO:0000313" key="2">
    <source>
        <dbReference type="EMBL" id="GLQ08690.1"/>
    </source>
</evidence>
<keyword evidence="3" id="KW-1185">Reference proteome</keyword>
<organism evidence="2 3">
    <name type="scientific">Devosia yakushimensis</name>
    <dbReference type="NCBI Taxonomy" id="470028"/>
    <lineage>
        <taxon>Bacteria</taxon>
        <taxon>Pseudomonadati</taxon>
        <taxon>Pseudomonadota</taxon>
        <taxon>Alphaproteobacteria</taxon>
        <taxon>Hyphomicrobiales</taxon>
        <taxon>Devosiaceae</taxon>
        <taxon>Devosia</taxon>
    </lineage>
</organism>
<reference evidence="2" key="1">
    <citation type="journal article" date="2014" name="Int. J. Syst. Evol. Microbiol.">
        <title>Complete genome of a new Firmicutes species belonging to the dominant human colonic microbiota ('Ruminococcus bicirculans') reveals two chromosomes and a selective capacity to utilize plant glucans.</title>
        <authorList>
            <consortium name="NISC Comparative Sequencing Program"/>
            <person name="Wegmann U."/>
            <person name="Louis P."/>
            <person name="Goesmann A."/>
            <person name="Henrissat B."/>
            <person name="Duncan S.H."/>
            <person name="Flint H.J."/>
        </authorList>
    </citation>
    <scope>NUCLEOTIDE SEQUENCE</scope>
    <source>
        <strain evidence="2">NBRC 103855</strain>
    </source>
</reference>